<evidence type="ECO:0000313" key="1">
    <source>
        <dbReference type="EMBL" id="THV41167.1"/>
    </source>
</evidence>
<reference evidence="2" key="1">
    <citation type="submission" date="2019-04" db="EMBL/GenBank/DDBJ databases">
        <title>Nocardioides xinjiangensis sp. nov.</title>
        <authorList>
            <person name="Liu S."/>
        </authorList>
    </citation>
    <scope>NUCLEOTIDE SEQUENCE [LARGE SCALE GENOMIC DNA]</scope>
    <source>
        <strain evidence="2">18</strain>
    </source>
</reference>
<organism evidence="1 2">
    <name type="scientific">Glycomyces buryatensis</name>
    <dbReference type="NCBI Taxonomy" id="2570927"/>
    <lineage>
        <taxon>Bacteria</taxon>
        <taxon>Bacillati</taxon>
        <taxon>Actinomycetota</taxon>
        <taxon>Actinomycetes</taxon>
        <taxon>Glycomycetales</taxon>
        <taxon>Glycomycetaceae</taxon>
        <taxon>Glycomyces</taxon>
    </lineage>
</organism>
<name>A0A4S8Q9Q6_9ACTN</name>
<evidence type="ECO:0000313" key="2">
    <source>
        <dbReference type="Proteomes" id="UP000308760"/>
    </source>
</evidence>
<protein>
    <submittedName>
        <fullName evidence="1">Uncharacterized protein</fullName>
    </submittedName>
</protein>
<sequence>MVYRTTSPRNDIDSPDFDVAPGQLWIGRQESSSELLIVLDVHRDQRTVAAAPITIEPGIETGDAVVLAPSVSPLETATAVWTGLVRDIPVRVLARPLGTLGESLTGFLRLAAANGATSAPDLGARPGTPDFDLYSPSVTAQAAIEDRFEEWASSLEPLPDSETPVEPVTAKLPVGLADVIAILRVPQATAMAILRRERPLDPQELERLASATGIPESEIQPFVPDLPPSLLTELEQPRWRRLVEAEAAASGTDERAARQTLGREAYALAARQRGDEDSVWRGRVRMLSLARLDEHPTER</sequence>
<dbReference type="OrthoDB" id="5049180at2"/>
<dbReference type="Proteomes" id="UP000308760">
    <property type="component" value="Unassembled WGS sequence"/>
</dbReference>
<gene>
    <name evidence="1" type="ORF">FAB82_13025</name>
</gene>
<accession>A0A4S8Q9Q6</accession>
<proteinExistence type="predicted"/>
<comment type="caution">
    <text evidence="1">The sequence shown here is derived from an EMBL/GenBank/DDBJ whole genome shotgun (WGS) entry which is preliminary data.</text>
</comment>
<dbReference type="RefSeq" id="WP_136534967.1">
    <property type="nucleotide sequence ID" value="NZ_STGY01000051.1"/>
</dbReference>
<keyword evidence="2" id="KW-1185">Reference proteome</keyword>
<dbReference type="EMBL" id="STGY01000051">
    <property type="protein sequence ID" value="THV41167.1"/>
    <property type="molecule type" value="Genomic_DNA"/>
</dbReference>
<dbReference type="AlphaFoldDB" id="A0A4S8Q9Q6"/>
<reference evidence="1 2" key="2">
    <citation type="submission" date="2019-05" db="EMBL/GenBank/DDBJ databases">
        <title>Glycomyces buryatensis sp. nov.</title>
        <authorList>
            <person name="Nikitina E."/>
        </authorList>
    </citation>
    <scope>NUCLEOTIDE SEQUENCE [LARGE SCALE GENOMIC DNA]</scope>
    <source>
        <strain evidence="1 2">18</strain>
    </source>
</reference>